<organism evidence="2 3">
    <name type="scientific">Rhizoctonia solani</name>
    <dbReference type="NCBI Taxonomy" id="456999"/>
    <lineage>
        <taxon>Eukaryota</taxon>
        <taxon>Fungi</taxon>
        <taxon>Dikarya</taxon>
        <taxon>Basidiomycota</taxon>
        <taxon>Agaricomycotina</taxon>
        <taxon>Agaricomycetes</taxon>
        <taxon>Cantharellales</taxon>
        <taxon>Ceratobasidiaceae</taxon>
        <taxon>Rhizoctonia</taxon>
    </lineage>
</organism>
<evidence type="ECO:0000256" key="1">
    <source>
        <dbReference type="SAM" id="MobiDB-lite"/>
    </source>
</evidence>
<proteinExistence type="predicted"/>
<name>A0A8H3DIL3_9AGAM</name>
<accession>A0A8H3DIL3</accession>
<dbReference type="EMBL" id="CAJMWZ010006577">
    <property type="protein sequence ID" value="CAE6524554.1"/>
    <property type="molecule type" value="Genomic_DNA"/>
</dbReference>
<reference evidence="2" key="1">
    <citation type="submission" date="2021-01" db="EMBL/GenBank/DDBJ databases">
        <authorList>
            <person name="Kaushik A."/>
        </authorList>
    </citation>
    <scope>NUCLEOTIDE SEQUENCE</scope>
    <source>
        <strain evidence="2">Type strain: AG8-Rh-89/</strain>
    </source>
</reference>
<feature type="compositionally biased region" description="Polar residues" evidence="1">
    <location>
        <begin position="83"/>
        <end position="93"/>
    </location>
</feature>
<feature type="region of interest" description="Disordered" evidence="1">
    <location>
        <begin position="43"/>
        <end position="102"/>
    </location>
</feature>
<evidence type="ECO:0000313" key="2">
    <source>
        <dbReference type="EMBL" id="CAE6524554.1"/>
    </source>
</evidence>
<dbReference type="AlphaFoldDB" id="A0A8H3DIL3"/>
<evidence type="ECO:0000313" key="3">
    <source>
        <dbReference type="Proteomes" id="UP000663850"/>
    </source>
</evidence>
<gene>
    <name evidence="2" type="ORF">RDB_LOCUS122584</name>
</gene>
<sequence>MSRDSRSITIRPCAAVHRAQEGSSLCQLVALLSRPSKQYFELSAQQTRSRADGRQSIPSSPPAIPSGEASFSRFLSSLKKPESTSGHTGQTTGYKADTGGAK</sequence>
<dbReference type="Proteomes" id="UP000663850">
    <property type="component" value="Unassembled WGS sequence"/>
</dbReference>
<dbReference type="OrthoDB" id="202234at2759"/>
<protein>
    <submittedName>
        <fullName evidence="2">Uncharacterized protein</fullName>
    </submittedName>
</protein>
<comment type="caution">
    <text evidence="2">The sequence shown here is derived from an EMBL/GenBank/DDBJ whole genome shotgun (WGS) entry which is preliminary data.</text>
</comment>